<proteinExistence type="predicted"/>
<dbReference type="EMBL" id="LR215037">
    <property type="protein sequence ID" value="VEU75483.1"/>
    <property type="molecule type" value="Genomic_DNA"/>
</dbReference>
<dbReference type="RefSeq" id="WP_129646615.1">
    <property type="nucleotide sequence ID" value="NZ_LR215037.1"/>
</dbReference>
<organism evidence="1 2">
    <name type="scientific">Mycoplasmopsis maculosa</name>
    <dbReference type="NCBI Taxonomy" id="114885"/>
    <lineage>
        <taxon>Bacteria</taxon>
        <taxon>Bacillati</taxon>
        <taxon>Mycoplasmatota</taxon>
        <taxon>Mycoplasmoidales</taxon>
        <taxon>Metamycoplasmataceae</taxon>
        <taxon>Mycoplasmopsis</taxon>
    </lineage>
</organism>
<gene>
    <name evidence="1" type="ORF">NCTC10168_00405</name>
</gene>
<evidence type="ECO:0000313" key="2">
    <source>
        <dbReference type="Proteomes" id="UP000290243"/>
    </source>
</evidence>
<dbReference type="Proteomes" id="UP000290243">
    <property type="component" value="Chromosome"/>
</dbReference>
<dbReference type="OrthoDB" id="398464at2"/>
<dbReference type="KEGG" id="mmau:NCTC10168_00405"/>
<keyword evidence="2" id="KW-1185">Reference proteome</keyword>
<dbReference type="AlphaFoldDB" id="A0A449B4F0"/>
<sequence length="94" mass="11247">MIFIVYRELTIKQETKNLLDSQIKFWTNSIKRQELNLSIDVCWKNESTLIIIERWVSAEAYNNFIKTKDGKSLYESLNNYIDYTVRTEKMNTIS</sequence>
<dbReference type="SUPFAM" id="SSF54909">
    <property type="entry name" value="Dimeric alpha+beta barrel"/>
    <property type="match status" value="1"/>
</dbReference>
<dbReference type="InterPro" id="IPR011008">
    <property type="entry name" value="Dimeric_a/b-barrel"/>
</dbReference>
<evidence type="ECO:0000313" key="1">
    <source>
        <dbReference type="EMBL" id="VEU75483.1"/>
    </source>
</evidence>
<accession>A0A449B4F0</accession>
<name>A0A449B4F0_9BACT</name>
<dbReference type="Gene3D" id="3.30.70.100">
    <property type="match status" value="1"/>
</dbReference>
<evidence type="ECO:0008006" key="3">
    <source>
        <dbReference type="Google" id="ProtNLM"/>
    </source>
</evidence>
<reference evidence="1 2" key="1">
    <citation type="submission" date="2019-01" db="EMBL/GenBank/DDBJ databases">
        <authorList>
            <consortium name="Pathogen Informatics"/>
        </authorList>
    </citation>
    <scope>NUCLEOTIDE SEQUENCE [LARGE SCALE GENOMIC DNA]</scope>
    <source>
        <strain evidence="1 2">NCTC10168</strain>
    </source>
</reference>
<protein>
    <recommendedName>
        <fullName evidence="3">ABM domain-containing protein</fullName>
    </recommendedName>
</protein>